<dbReference type="AlphaFoldDB" id="A0A495V4V4"/>
<dbReference type="PANTHER" id="PTHR48100">
    <property type="entry name" value="BROAD-SPECIFICITY PHOSPHATASE YOR283W-RELATED"/>
    <property type="match status" value="1"/>
</dbReference>
<organism evidence="5 6">
    <name type="scientific">Thiocapsa rosea</name>
    <dbReference type="NCBI Taxonomy" id="69360"/>
    <lineage>
        <taxon>Bacteria</taxon>
        <taxon>Pseudomonadati</taxon>
        <taxon>Pseudomonadota</taxon>
        <taxon>Gammaproteobacteria</taxon>
        <taxon>Chromatiales</taxon>
        <taxon>Chromatiaceae</taxon>
        <taxon>Thiocapsa</taxon>
    </lineage>
</organism>
<evidence type="ECO:0000256" key="1">
    <source>
        <dbReference type="ARBA" id="ARBA00023152"/>
    </source>
</evidence>
<feature type="binding site" evidence="4">
    <location>
        <begin position="119"/>
        <end position="120"/>
    </location>
    <ligand>
        <name>substrate</name>
    </ligand>
</feature>
<accession>A0A495V4V4</accession>
<dbReference type="SMART" id="SM00855">
    <property type="entry name" value="PGAM"/>
    <property type="match status" value="1"/>
</dbReference>
<feature type="binding site" evidence="4">
    <location>
        <position position="103"/>
    </location>
    <ligand>
        <name>substrate</name>
    </ligand>
</feature>
<feature type="binding site" evidence="4">
    <location>
        <begin position="17"/>
        <end position="24"/>
    </location>
    <ligand>
        <name>substrate</name>
    </ligand>
</feature>
<evidence type="ECO:0000256" key="3">
    <source>
        <dbReference type="PIRSR" id="PIRSR613078-1"/>
    </source>
</evidence>
<comment type="caution">
    <text evidence="5">The sequence shown here is derived from an EMBL/GenBank/DDBJ whole genome shotgun (WGS) entry which is preliminary data.</text>
</comment>
<dbReference type="RefSeq" id="WP_120796249.1">
    <property type="nucleotide sequence ID" value="NZ_RBXL01000001.1"/>
</dbReference>
<feature type="binding site" evidence="4">
    <location>
        <position position="67"/>
    </location>
    <ligand>
        <name>substrate</name>
    </ligand>
</feature>
<protein>
    <submittedName>
        <fullName evidence="5">Phosphoglycerate mutase</fullName>
    </submittedName>
</protein>
<dbReference type="InterPro" id="IPR029033">
    <property type="entry name" value="His_PPase_superfam"/>
</dbReference>
<dbReference type="GO" id="GO:0005737">
    <property type="term" value="C:cytoplasm"/>
    <property type="evidence" value="ECO:0007669"/>
    <property type="project" value="TreeGrafter"/>
</dbReference>
<evidence type="ECO:0000256" key="2">
    <source>
        <dbReference type="ARBA" id="ARBA00023235"/>
    </source>
</evidence>
<keyword evidence="2" id="KW-0413">Isomerase</keyword>
<dbReference type="InterPro" id="IPR001345">
    <property type="entry name" value="PG/BPGM_mutase_AS"/>
</dbReference>
<dbReference type="PANTHER" id="PTHR48100:SF1">
    <property type="entry name" value="HISTIDINE PHOSPHATASE FAMILY PROTEIN-RELATED"/>
    <property type="match status" value="1"/>
</dbReference>
<keyword evidence="6" id="KW-1185">Reference proteome</keyword>
<dbReference type="PROSITE" id="PS00175">
    <property type="entry name" value="PG_MUTASE"/>
    <property type="match status" value="1"/>
</dbReference>
<evidence type="ECO:0000313" key="5">
    <source>
        <dbReference type="EMBL" id="RKT43710.1"/>
    </source>
</evidence>
<keyword evidence="1" id="KW-0324">Glycolysis</keyword>
<name>A0A495V4V4_9GAMM</name>
<evidence type="ECO:0000256" key="4">
    <source>
        <dbReference type="PIRSR" id="PIRSR613078-2"/>
    </source>
</evidence>
<evidence type="ECO:0000313" key="6">
    <source>
        <dbReference type="Proteomes" id="UP000274556"/>
    </source>
</evidence>
<proteinExistence type="predicted"/>
<gene>
    <name evidence="5" type="ORF">BDD21_1065</name>
</gene>
<dbReference type="OrthoDB" id="9781415at2"/>
<dbReference type="Pfam" id="PF00300">
    <property type="entry name" value="His_Phos_1"/>
    <property type="match status" value="1"/>
</dbReference>
<dbReference type="InterPro" id="IPR050275">
    <property type="entry name" value="PGM_Phosphatase"/>
</dbReference>
<feature type="active site" description="Tele-phosphohistidine intermediate" evidence="3">
    <location>
        <position position="18"/>
    </location>
</feature>
<reference evidence="5 6" key="1">
    <citation type="submission" date="2018-10" db="EMBL/GenBank/DDBJ databases">
        <title>Genomic Encyclopedia of Archaeal and Bacterial Type Strains, Phase II (KMG-II): from individual species to whole genera.</title>
        <authorList>
            <person name="Goeker M."/>
        </authorList>
    </citation>
    <scope>NUCLEOTIDE SEQUENCE [LARGE SCALE GENOMIC DNA]</scope>
    <source>
        <strain evidence="5 6">DSM 235</strain>
    </source>
</reference>
<feature type="active site" description="Proton donor/acceptor" evidence="3">
    <location>
        <position position="92"/>
    </location>
</feature>
<sequence length="219" mass="24094">MTDREDAPASTTICVTRHGETDWNITGVLQGWIDVPLNDNGRKQAFEMADAFKDAGFSQVWTSPLSRASETARIVAEVLKLPFPVHSEGLKERNFGRVQGMTKQDLSVLHPGLHADIMRRDPACHFDAGESPDQFADRIVAALHEIARRHPGERVLAMTHGWVMDVITRHVRQLPRTLVLDMKRKNGESLWLAVTEGSVCSVCDTGDGMQAPSGSGDGV</sequence>
<dbReference type="EMBL" id="RBXL01000001">
    <property type="protein sequence ID" value="RKT43710.1"/>
    <property type="molecule type" value="Genomic_DNA"/>
</dbReference>
<dbReference type="GO" id="GO:0016791">
    <property type="term" value="F:phosphatase activity"/>
    <property type="evidence" value="ECO:0007669"/>
    <property type="project" value="TreeGrafter"/>
</dbReference>
<dbReference type="Gene3D" id="3.40.50.1240">
    <property type="entry name" value="Phosphoglycerate mutase-like"/>
    <property type="match status" value="1"/>
</dbReference>
<dbReference type="SUPFAM" id="SSF53254">
    <property type="entry name" value="Phosphoglycerate mutase-like"/>
    <property type="match status" value="1"/>
</dbReference>
<dbReference type="Proteomes" id="UP000274556">
    <property type="component" value="Unassembled WGS sequence"/>
</dbReference>
<dbReference type="InterPro" id="IPR013078">
    <property type="entry name" value="His_Pase_superF_clade-1"/>
</dbReference>
<dbReference type="CDD" id="cd07067">
    <property type="entry name" value="HP_PGM_like"/>
    <property type="match status" value="1"/>
</dbReference>